<name>A0A2K1JRJ7_PHYPA</name>
<dbReference type="Gramene" id="Pp3c12_21120V3.1">
    <property type="protein sequence ID" value="PAC:32974096.CDS.1"/>
    <property type="gene ID" value="Pp3c12_21120"/>
</dbReference>
<gene>
    <name evidence="2" type="ORF">PHYPA_016544</name>
</gene>
<dbReference type="AlphaFoldDB" id="A0A2K1JRJ7"/>
<organism evidence="2">
    <name type="scientific">Physcomitrium patens</name>
    <name type="common">Spreading-leaved earth moss</name>
    <name type="synonym">Physcomitrella patens</name>
    <dbReference type="NCBI Taxonomy" id="3218"/>
    <lineage>
        <taxon>Eukaryota</taxon>
        <taxon>Viridiplantae</taxon>
        <taxon>Streptophyta</taxon>
        <taxon>Embryophyta</taxon>
        <taxon>Bryophyta</taxon>
        <taxon>Bryophytina</taxon>
        <taxon>Bryopsida</taxon>
        <taxon>Funariidae</taxon>
        <taxon>Funariales</taxon>
        <taxon>Funariaceae</taxon>
        <taxon>Physcomitrium</taxon>
    </lineage>
</organism>
<feature type="region of interest" description="Disordered" evidence="1">
    <location>
        <begin position="50"/>
        <end position="74"/>
    </location>
</feature>
<reference evidence="2 4" key="1">
    <citation type="journal article" date="2008" name="Science">
        <title>The Physcomitrella genome reveals evolutionary insights into the conquest of land by plants.</title>
        <authorList>
            <person name="Rensing S."/>
            <person name="Lang D."/>
            <person name="Zimmer A."/>
            <person name="Terry A."/>
            <person name="Salamov A."/>
            <person name="Shapiro H."/>
            <person name="Nishiyama T."/>
            <person name="Perroud P.-F."/>
            <person name="Lindquist E."/>
            <person name="Kamisugi Y."/>
            <person name="Tanahashi T."/>
            <person name="Sakakibara K."/>
            <person name="Fujita T."/>
            <person name="Oishi K."/>
            <person name="Shin-I T."/>
            <person name="Kuroki Y."/>
            <person name="Toyoda A."/>
            <person name="Suzuki Y."/>
            <person name="Hashimoto A."/>
            <person name="Yamaguchi K."/>
            <person name="Sugano A."/>
            <person name="Kohara Y."/>
            <person name="Fujiyama A."/>
            <person name="Anterola A."/>
            <person name="Aoki S."/>
            <person name="Ashton N."/>
            <person name="Barbazuk W.B."/>
            <person name="Barker E."/>
            <person name="Bennetzen J."/>
            <person name="Bezanilla M."/>
            <person name="Blankenship R."/>
            <person name="Cho S.H."/>
            <person name="Dutcher S."/>
            <person name="Estelle M."/>
            <person name="Fawcett J.A."/>
            <person name="Gundlach H."/>
            <person name="Hanada K."/>
            <person name="Heyl A."/>
            <person name="Hicks K.A."/>
            <person name="Hugh J."/>
            <person name="Lohr M."/>
            <person name="Mayer K."/>
            <person name="Melkozernov A."/>
            <person name="Murata T."/>
            <person name="Nelson D."/>
            <person name="Pils B."/>
            <person name="Prigge M."/>
            <person name="Reiss B."/>
            <person name="Renner T."/>
            <person name="Rombauts S."/>
            <person name="Rushton P."/>
            <person name="Sanderfoot A."/>
            <person name="Schween G."/>
            <person name="Shiu S.-H."/>
            <person name="Stueber K."/>
            <person name="Theodoulou F.L."/>
            <person name="Tu H."/>
            <person name="Van de Peer Y."/>
            <person name="Verrier P.J."/>
            <person name="Waters E."/>
            <person name="Wood A."/>
            <person name="Yang L."/>
            <person name="Cove D."/>
            <person name="Cuming A."/>
            <person name="Hasebe M."/>
            <person name="Lucas S."/>
            <person name="Mishler D.B."/>
            <person name="Reski R."/>
            <person name="Grigoriev I."/>
            <person name="Quatrano R.S."/>
            <person name="Boore J.L."/>
        </authorList>
    </citation>
    <scope>NUCLEOTIDE SEQUENCE [LARGE SCALE GENOMIC DNA]</scope>
    <source>
        <strain evidence="3 4">cv. Gransden 2004</strain>
    </source>
</reference>
<reference evidence="3" key="3">
    <citation type="submission" date="2020-12" db="UniProtKB">
        <authorList>
            <consortium name="EnsemblPlants"/>
        </authorList>
    </citation>
    <scope>IDENTIFICATION</scope>
</reference>
<dbReference type="EnsemblPlants" id="Pp3c12_21120V3.1">
    <property type="protein sequence ID" value="PAC:32974096.CDS.1"/>
    <property type="gene ID" value="Pp3c12_21120"/>
</dbReference>
<dbReference type="Gramene" id="Pp3c12_21120V3.2">
    <property type="protein sequence ID" value="PAC:32974097.CDS.1"/>
    <property type="gene ID" value="Pp3c12_21120"/>
</dbReference>
<proteinExistence type="predicted"/>
<keyword evidence="4" id="KW-1185">Reference proteome</keyword>
<dbReference type="InParanoid" id="A0A2K1JRJ7"/>
<evidence type="ECO:0000313" key="2">
    <source>
        <dbReference type="EMBL" id="PNR44160.1"/>
    </source>
</evidence>
<dbReference type="PaxDb" id="3218-PP1S108_129V6.1"/>
<evidence type="ECO:0000313" key="4">
    <source>
        <dbReference type="Proteomes" id="UP000006727"/>
    </source>
</evidence>
<accession>A0A2K1JRJ7</accession>
<dbReference type="EMBL" id="ABEU02000012">
    <property type="protein sequence ID" value="PNR44160.1"/>
    <property type="molecule type" value="Genomic_DNA"/>
</dbReference>
<sequence length="100" mass="11177">MGSTASSYLQSNQPAHTWCRLVPCGRAACSSDLPLQQVGNVHRSDCDAKAAWSHADRSSSSNTRRKEGRKPRERDLTELSSFLAFFLRREFIVFTSSPSE</sequence>
<evidence type="ECO:0000313" key="3">
    <source>
        <dbReference type="EnsemblPlants" id="PAC:32974096.CDS.1"/>
    </source>
</evidence>
<dbReference type="Proteomes" id="UP000006727">
    <property type="component" value="Chromosome 12"/>
</dbReference>
<reference evidence="2 4" key="2">
    <citation type="journal article" date="2018" name="Plant J.">
        <title>The Physcomitrella patens chromosome-scale assembly reveals moss genome structure and evolution.</title>
        <authorList>
            <person name="Lang D."/>
            <person name="Ullrich K.K."/>
            <person name="Murat F."/>
            <person name="Fuchs J."/>
            <person name="Jenkins J."/>
            <person name="Haas F.B."/>
            <person name="Piednoel M."/>
            <person name="Gundlach H."/>
            <person name="Van Bel M."/>
            <person name="Meyberg R."/>
            <person name="Vives C."/>
            <person name="Morata J."/>
            <person name="Symeonidi A."/>
            <person name="Hiss M."/>
            <person name="Muchero W."/>
            <person name="Kamisugi Y."/>
            <person name="Saleh O."/>
            <person name="Blanc G."/>
            <person name="Decker E.L."/>
            <person name="van Gessel N."/>
            <person name="Grimwood J."/>
            <person name="Hayes R.D."/>
            <person name="Graham S.W."/>
            <person name="Gunter L.E."/>
            <person name="McDaniel S.F."/>
            <person name="Hoernstein S.N.W."/>
            <person name="Larsson A."/>
            <person name="Li F.W."/>
            <person name="Perroud P.F."/>
            <person name="Phillips J."/>
            <person name="Ranjan P."/>
            <person name="Rokshar D.S."/>
            <person name="Rothfels C.J."/>
            <person name="Schneider L."/>
            <person name="Shu S."/>
            <person name="Stevenson D.W."/>
            <person name="Thummler F."/>
            <person name="Tillich M."/>
            <person name="Villarreal Aguilar J.C."/>
            <person name="Widiez T."/>
            <person name="Wong G.K."/>
            <person name="Wymore A."/>
            <person name="Zhang Y."/>
            <person name="Zimmer A.D."/>
            <person name="Quatrano R.S."/>
            <person name="Mayer K.F.X."/>
            <person name="Goodstein D."/>
            <person name="Casacuberta J.M."/>
            <person name="Vandepoele K."/>
            <person name="Reski R."/>
            <person name="Cuming A.C."/>
            <person name="Tuskan G.A."/>
            <person name="Maumus F."/>
            <person name="Salse J."/>
            <person name="Schmutz J."/>
            <person name="Rensing S.A."/>
        </authorList>
    </citation>
    <scope>NUCLEOTIDE SEQUENCE [LARGE SCALE GENOMIC DNA]</scope>
    <source>
        <strain evidence="3 4">cv. Gransden 2004</strain>
    </source>
</reference>
<dbReference type="EnsemblPlants" id="Pp3c12_21120V3.2">
    <property type="protein sequence ID" value="PAC:32974097.CDS.1"/>
    <property type="gene ID" value="Pp3c12_21120"/>
</dbReference>
<evidence type="ECO:0000256" key="1">
    <source>
        <dbReference type="SAM" id="MobiDB-lite"/>
    </source>
</evidence>
<protein>
    <submittedName>
        <fullName evidence="2 3">Uncharacterized protein</fullName>
    </submittedName>
</protein>